<evidence type="ECO:0000313" key="7">
    <source>
        <dbReference type="Proteomes" id="UP000196878"/>
    </source>
</evidence>
<reference evidence="6 7" key="1">
    <citation type="submission" date="2016-12" db="EMBL/GenBank/DDBJ databases">
        <title>Comparison of Traditional DNA-DNA Hybridization with In Silico Genomic Analysis.</title>
        <authorList>
            <person name="Nicholson A.C."/>
            <person name="Humrighouse B.W."/>
            <person name="Graziano J."/>
            <person name="Lasker B."/>
            <person name="Whitney A.M."/>
            <person name="Mcquiston J.R."/>
        </authorList>
    </citation>
    <scope>NUCLEOTIDE SEQUENCE [LARGE SCALE GENOMIC DNA]</scope>
    <source>
        <strain evidence="6 7">H2240</strain>
    </source>
</reference>
<sequence length="255" mass="27774">MRVLVKDLGWRVQARSLVERVSLDVASGETLGLIGPNGSGKSTLLRLIAGLVPRGEGEVWLDGAPLSRLHRREAARRIAFVEQQADTVEALTARDVVELGRTPWLSALRPFGEGDDAIVEDALAAVEMGHMAAALWSTLSGGERQRIHIARALAQRPRLLLLDEPTNHLDIHHQLGLLRLVGQLPVTVIVALHDLNQAMGCDRIAVMDGGRLAACGPPEEVLTPARLATIFRVDARRLTDPADRATILRFCCLEE</sequence>
<dbReference type="Proteomes" id="UP000196878">
    <property type="component" value="Unassembled WGS sequence"/>
</dbReference>
<evidence type="ECO:0000256" key="1">
    <source>
        <dbReference type="ARBA" id="ARBA00005417"/>
    </source>
</evidence>
<feature type="domain" description="ABC transporter" evidence="5">
    <location>
        <begin position="3"/>
        <end position="234"/>
    </location>
</feature>
<evidence type="ECO:0000256" key="2">
    <source>
        <dbReference type="ARBA" id="ARBA00022448"/>
    </source>
</evidence>
<dbReference type="SMART" id="SM00382">
    <property type="entry name" value="AAA"/>
    <property type="match status" value="1"/>
</dbReference>
<dbReference type="GO" id="GO:0016887">
    <property type="term" value="F:ATP hydrolysis activity"/>
    <property type="evidence" value="ECO:0007669"/>
    <property type="project" value="InterPro"/>
</dbReference>
<evidence type="ECO:0000313" key="6">
    <source>
        <dbReference type="EMBL" id="OWJ79412.1"/>
    </source>
</evidence>
<dbReference type="Gene3D" id="3.40.50.300">
    <property type="entry name" value="P-loop containing nucleotide triphosphate hydrolases"/>
    <property type="match status" value="1"/>
</dbReference>
<dbReference type="SUPFAM" id="SSF52540">
    <property type="entry name" value="P-loop containing nucleoside triphosphate hydrolases"/>
    <property type="match status" value="1"/>
</dbReference>
<protein>
    <submittedName>
        <fullName evidence="6">Histidinol phosphatase</fullName>
    </submittedName>
</protein>
<dbReference type="OrthoDB" id="9805601at2"/>
<keyword evidence="3" id="KW-0547">Nucleotide-binding</keyword>
<evidence type="ECO:0000259" key="5">
    <source>
        <dbReference type="PROSITE" id="PS50893"/>
    </source>
</evidence>
<dbReference type="AlphaFoldDB" id="A0A212AE07"/>
<dbReference type="InterPro" id="IPR027417">
    <property type="entry name" value="P-loop_NTPase"/>
</dbReference>
<dbReference type="InterPro" id="IPR003593">
    <property type="entry name" value="AAA+_ATPase"/>
</dbReference>
<dbReference type="Pfam" id="PF00005">
    <property type="entry name" value="ABC_tran"/>
    <property type="match status" value="1"/>
</dbReference>
<comment type="similarity">
    <text evidence="1">Belongs to the ABC transporter superfamily.</text>
</comment>
<dbReference type="CDD" id="cd03214">
    <property type="entry name" value="ABC_Iron-Siderophores_B12_Hemin"/>
    <property type="match status" value="1"/>
</dbReference>
<dbReference type="PANTHER" id="PTHR42794:SF2">
    <property type="entry name" value="ABC TRANSPORTER ATP-BINDING PROTEIN"/>
    <property type="match status" value="1"/>
</dbReference>
<dbReference type="PROSITE" id="PS50893">
    <property type="entry name" value="ABC_TRANSPORTER_2"/>
    <property type="match status" value="1"/>
</dbReference>
<evidence type="ECO:0000256" key="4">
    <source>
        <dbReference type="ARBA" id="ARBA00022840"/>
    </source>
</evidence>
<dbReference type="FunFam" id="3.40.50.300:FF:000134">
    <property type="entry name" value="Iron-enterobactin ABC transporter ATP-binding protein"/>
    <property type="match status" value="1"/>
</dbReference>
<evidence type="ECO:0000256" key="3">
    <source>
        <dbReference type="ARBA" id="ARBA00022741"/>
    </source>
</evidence>
<keyword evidence="7" id="KW-1185">Reference proteome</keyword>
<dbReference type="EMBL" id="NIPW01000008">
    <property type="protein sequence ID" value="OWJ79412.1"/>
    <property type="molecule type" value="Genomic_DNA"/>
</dbReference>
<dbReference type="InterPro" id="IPR003439">
    <property type="entry name" value="ABC_transporter-like_ATP-bd"/>
</dbReference>
<dbReference type="PANTHER" id="PTHR42794">
    <property type="entry name" value="HEMIN IMPORT ATP-BINDING PROTEIN HMUV"/>
    <property type="match status" value="1"/>
</dbReference>
<keyword evidence="4" id="KW-0067">ATP-binding</keyword>
<name>A0A212AE07_9RHOB</name>
<dbReference type="RefSeq" id="WP_088214640.1">
    <property type="nucleotide sequence ID" value="NZ_NIPW01000008.1"/>
</dbReference>
<dbReference type="GO" id="GO:0005524">
    <property type="term" value="F:ATP binding"/>
    <property type="evidence" value="ECO:0007669"/>
    <property type="project" value="UniProtKB-KW"/>
</dbReference>
<proteinExistence type="inferred from homology"/>
<organism evidence="6 7">
    <name type="scientific">Haematobacter genomosp. 1</name>
    <dbReference type="NCBI Taxonomy" id="366618"/>
    <lineage>
        <taxon>Bacteria</taxon>
        <taxon>Pseudomonadati</taxon>
        <taxon>Pseudomonadota</taxon>
        <taxon>Alphaproteobacteria</taxon>
        <taxon>Rhodobacterales</taxon>
        <taxon>Paracoccaceae</taxon>
        <taxon>Haematobacter</taxon>
    </lineage>
</organism>
<keyword evidence="2" id="KW-0813">Transport</keyword>
<comment type="caution">
    <text evidence="6">The sequence shown here is derived from an EMBL/GenBank/DDBJ whole genome shotgun (WGS) entry which is preliminary data.</text>
</comment>
<gene>
    <name evidence="6" type="ORF">CDV49_05905</name>
</gene>
<accession>A0A212AE07</accession>